<feature type="domain" description="Serine aminopeptidase S33" evidence="5">
    <location>
        <begin position="80"/>
        <end position="199"/>
    </location>
</feature>
<keyword evidence="4" id="KW-1133">Transmembrane helix</keyword>
<dbReference type="Gene3D" id="3.40.50.1820">
    <property type="entry name" value="alpha/beta hydrolase"/>
    <property type="match status" value="1"/>
</dbReference>
<evidence type="ECO:0000313" key="6">
    <source>
        <dbReference type="EMBL" id="MFB6395237.1"/>
    </source>
</evidence>
<dbReference type="SUPFAM" id="SSF53474">
    <property type="entry name" value="alpha/beta-Hydrolases"/>
    <property type="match status" value="1"/>
</dbReference>
<dbReference type="InterPro" id="IPR050261">
    <property type="entry name" value="FrsA_esterase"/>
</dbReference>
<keyword evidence="4" id="KW-0812">Transmembrane</keyword>
<evidence type="ECO:0000256" key="3">
    <source>
        <dbReference type="SAM" id="MobiDB-lite"/>
    </source>
</evidence>
<reference evidence="6 7" key="1">
    <citation type="submission" date="2024-04" db="EMBL/GenBank/DDBJ databases">
        <title>Polymorphospora sp. isolated from Baiyangdian Lake in Xiong'an New Area.</title>
        <authorList>
            <person name="Zhang X."/>
            <person name="Liu J."/>
        </authorList>
    </citation>
    <scope>NUCLEOTIDE SEQUENCE [LARGE SCALE GENOMIC DNA]</scope>
    <source>
        <strain evidence="6 7">2-325</strain>
    </source>
</reference>
<dbReference type="RefSeq" id="WP_375735128.1">
    <property type="nucleotide sequence ID" value="NZ_JBCGDC010000054.1"/>
</dbReference>
<evidence type="ECO:0000256" key="4">
    <source>
        <dbReference type="SAM" id="Phobius"/>
    </source>
</evidence>
<keyword evidence="4" id="KW-0472">Membrane</keyword>
<dbReference type="PANTHER" id="PTHR22946:SF9">
    <property type="entry name" value="POLYKETIDE TRANSFERASE AF380"/>
    <property type="match status" value="1"/>
</dbReference>
<feature type="transmembrane region" description="Helical" evidence="4">
    <location>
        <begin position="286"/>
        <end position="307"/>
    </location>
</feature>
<feature type="transmembrane region" description="Helical" evidence="4">
    <location>
        <begin position="493"/>
        <end position="517"/>
    </location>
</feature>
<keyword evidence="7" id="KW-1185">Reference proteome</keyword>
<evidence type="ECO:0000256" key="1">
    <source>
        <dbReference type="ARBA" id="ARBA00008645"/>
    </source>
</evidence>
<dbReference type="InterPro" id="IPR029058">
    <property type="entry name" value="AB_hydrolase_fold"/>
</dbReference>
<feature type="transmembrane region" description="Helical" evidence="4">
    <location>
        <begin position="462"/>
        <end position="481"/>
    </location>
</feature>
<proteinExistence type="inferred from homology"/>
<organism evidence="6 7">
    <name type="scientific">Polymorphospora lycopeni</name>
    <dbReference type="NCBI Taxonomy" id="3140240"/>
    <lineage>
        <taxon>Bacteria</taxon>
        <taxon>Bacillati</taxon>
        <taxon>Actinomycetota</taxon>
        <taxon>Actinomycetes</taxon>
        <taxon>Micromonosporales</taxon>
        <taxon>Micromonosporaceae</taxon>
        <taxon>Polymorphospora</taxon>
    </lineage>
</organism>
<gene>
    <name evidence="6" type="ORF">AAFH96_19300</name>
</gene>
<evidence type="ECO:0000313" key="7">
    <source>
        <dbReference type="Proteomes" id="UP001582793"/>
    </source>
</evidence>
<evidence type="ECO:0000259" key="5">
    <source>
        <dbReference type="Pfam" id="PF12146"/>
    </source>
</evidence>
<feature type="transmembrane region" description="Helical" evidence="4">
    <location>
        <begin position="432"/>
        <end position="450"/>
    </location>
</feature>
<feature type="transmembrane region" description="Helical" evidence="4">
    <location>
        <begin position="523"/>
        <end position="544"/>
    </location>
</feature>
<comment type="similarity">
    <text evidence="1">Belongs to the AB hydrolase superfamily.</text>
</comment>
<dbReference type="EMBL" id="JBCGDC010000054">
    <property type="protein sequence ID" value="MFB6395237.1"/>
    <property type="molecule type" value="Genomic_DNA"/>
</dbReference>
<feature type="transmembrane region" description="Helical" evidence="4">
    <location>
        <begin position="319"/>
        <end position="339"/>
    </location>
</feature>
<accession>A0ABV5CTH8</accession>
<dbReference type="PANTHER" id="PTHR22946">
    <property type="entry name" value="DIENELACTONE HYDROLASE DOMAIN-CONTAINING PROTEIN-RELATED"/>
    <property type="match status" value="1"/>
</dbReference>
<feature type="transmembrane region" description="Helical" evidence="4">
    <location>
        <begin position="345"/>
        <end position="369"/>
    </location>
</feature>
<dbReference type="GO" id="GO:0016787">
    <property type="term" value="F:hydrolase activity"/>
    <property type="evidence" value="ECO:0007669"/>
    <property type="project" value="UniProtKB-KW"/>
</dbReference>
<keyword evidence="2 6" id="KW-0378">Hydrolase</keyword>
<name>A0ABV5CTH8_9ACTN</name>
<evidence type="ECO:0000256" key="2">
    <source>
        <dbReference type="ARBA" id="ARBA00022801"/>
    </source>
</evidence>
<dbReference type="Pfam" id="PF12146">
    <property type="entry name" value="Hydrolase_4"/>
    <property type="match status" value="1"/>
</dbReference>
<feature type="region of interest" description="Disordered" evidence="3">
    <location>
        <begin position="398"/>
        <end position="423"/>
    </location>
</feature>
<dbReference type="Proteomes" id="UP001582793">
    <property type="component" value="Unassembled WGS sequence"/>
</dbReference>
<comment type="caution">
    <text evidence="6">The sequence shown here is derived from an EMBL/GenBank/DDBJ whole genome shotgun (WGS) entry which is preliminary data.</text>
</comment>
<dbReference type="InterPro" id="IPR022742">
    <property type="entry name" value="Hydrolase_4"/>
</dbReference>
<protein>
    <submittedName>
        <fullName evidence="6">Alpha/beta fold hydrolase</fullName>
    </submittedName>
</protein>
<sequence length="572" mass="59210">MTDKPVRRRRRLVGLGLVGLLTVVTAVLAVQLGARNLGGVPHRDVVIDGRIPATMYVPGAVPGNSSTVDLPPSPPGGLPAVVLAHGHSADRSMMNWLARRLADAGFVVVTFDFRGHGGNTDRHEIHGFEGRRADLAAVFEWAARQSYVDERRIAVAGHSMGAAAVVDFATHDTRPVATMALGGSVASVEGGVTARNMLFLVAQGDPVLVRDEAVRTAEEVFGGDIDFGSEYGDIAAGSAVGLREIANSNHLSMLYAGQTADLMADWMDRAAGPGAAPRTTDDDTRLLAVFYLAAAVGVLFGLGLLAGTVAGRRPDRRGAGWRALPLVLVAVVLPIPFLAWGDAGLLIGVEAGGALALLLGVAGVLLLAVRRLDPVRRWLTPTGPVPAYAATASVAPPGAAPERVAPPEPAPEAVAPPAGPRPEAPTAGVRRLLLPVALAVGGLLLVLLPVGPTGHTLVPTPARIVIALLMALIMLPFFHVVDDLLRAGPPLAASGWSLAARVLILGAVMVGVGNAVLPGMLGLYLMVLAPFLILLELVVAGVYVASRDPRLTAPVQALALGWLLATLSPVVW</sequence>